<gene>
    <name evidence="1" type="ORF">AVEN_261384_1</name>
</gene>
<accession>A0A4Y2PDB1</accession>
<dbReference type="EMBL" id="BGPR01011167">
    <property type="protein sequence ID" value="GBN49935.1"/>
    <property type="molecule type" value="Genomic_DNA"/>
</dbReference>
<sequence length="98" mass="11569">MYYLYLSEENANIQPEKFKISESTYRNIFSSQFNLSFGHPRSDTCGTCEKGDVDEIHVTNYHQTFKMQKFDRELPEQKSEVAYLMVDLQQTMPLPKCE</sequence>
<reference evidence="1 2" key="1">
    <citation type="journal article" date="2019" name="Sci. Rep.">
        <title>Orb-weaving spider Araneus ventricosus genome elucidates the spidroin gene catalogue.</title>
        <authorList>
            <person name="Kono N."/>
            <person name="Nakamura H."/>
            <person name="Ohtoshi R."/>
            <person name="Moran D.A.P."/>
            <person name="Shinohara A."/>
            <person name="Yoshida Y."/>
            <person name="Fujiwara M."/>
            <person name="Mori M."/>
            <person name="Tomita M."/>
            <person name="Arakawa K."/>
        </authorList>
    </citation>
    <scope>NUCLEOTIDE SEQUENCE [LARGE SCALE GENOMIC DNA]</scope>
</reference>
<evidence type="ECO:0000313" key="2">
    <source>
        <dbReference type="Proteomes" id="UP000499080"/>
    </source>
</evidence>
<comment type="caution">
    <text evidence="1">The sequence shown here is derived from an EMBL/GenBank/DDBJ whole genome shotgun (WGS) entry which is preliminary data.</text>
</comment>
<proteinExistence type="predicted"/>
<keyword evidence="2" id="KW-1185">Reference proteome</keyword>
<dbReference type="OrthoDB" id="6417774at2759"/>
<organism evidence="1 2">
    <name type="scientific">Araneus ventricosus</name>
    <name type="common">Orbweaver spider</name>
    <name type="synonym">Epeira ventricosa</name>
    <dbReference type="NCBI Taxonomy" id="182803"/>
    <lineage>
        <taxon>Eukaryota</taxon>
        <taxon>Metazoa</taxon>
        <taxon>Ecdysozoa</taxon>
        <taxon>Arthropoda</taxon>
        <taxon>Chelicerata</taxon>
        <taxon>Arachnida</taxon>
        <taxon>Araneae</taxon>
        <taxon>Araneomorphae</taxon>
        <taxon>Entelegynae</taxon>
        <taxon>Araneoidea</taxon>
        <taxon>Araneidae</taxon>
        <taxon>Araneus</taxon>
    </lineage>
</organism>
<dbReference type="AlphaFoldDB" id="A0A4Y2PDB1"/>
<dbReference type="Proteomes" id="UP000499080">
    <property type="component" value="Unassembled WGS sequence"/>
</dbReference>
<name>A0A4Y2PDB1_ARAVE</name>
<protein>
    <submittedName>
        <fullName evidence="1">Uncharacterized protein</fullName>
    </submittedName>
</protein>
<evidence type="ECO:0000313" key="1">
    <source>
        <dbReference type="EMBL" id="GBN49935.1"/>
    </source>
</evidence>